<dbReference type="GO" id="GO:0000175">
    <property type="term" value="F:3'-5'-RNA exonuclease activity"/>
    <property type="evidence" value="ECO:0007669"/>
    <property type="project" value="TreeGrafter"/>
</dbReference>
<dbReference type="SMART" id="SM00955">
    <property type="entry name" value="RNB"/>
    <property type="match status" value="1"/>
</dbReference>
<evidence type="ECO:0000259" key="1">
    <source>
        <dbReference type="SMART" id="SM00955"/>
    </source>
</evidence>
<proteinExistence type="predicted"/>
<dbReference type="InterPro" id="IPR001900">
    <property type="entry name" value="RNase_II/R"/>
</dbReference>
<sequence>MPDLKPGDFVEVRRGTQVFHGVLASVPEFTTFDQDHRTILYNGHYILHQASHVTYQIAGWALSSIVSKPISSGFATAALSVDCAQLLSEANIPMHSIAHVEKFREAVDTYAFAQREKFLRVYRFFSHTKKVKSVTVDEVAKWVFYGDDGSGWAKPTPAEHFATYQYLLKQSNCFEACKATRMRHERKFFLRPPEEVEDINWSWDQVRAAGARGQSRIDADELQLQTFIGKVRGLIEAHRENHGGLPSETSVRFTPREHVFIRSIKAAAYHSTVFPNPHRQIAVNGILKALYPLYGNRPGQTEALQMLKEIGILAPWENISMYKASESYKVPTLEGHGMSSWAEDVAEQSLAMGRQLLAGGEFTFREDGVLDVAEPGTAGGNPEIRQDVADLVKQMVVSPTGPLEESFYQRDPCAEIRRDFGQLPVYVIDDPSAHELDDGMSVEDTPEGLWVHVHIADPTAYIPPSHPLSLTAQLRANSIYLPERHYPMMPDFLSNERFNLGKSQCAITFSARVGEDGEFVDIDVKPSIVRNVKIIHYDDVDEILDWSKIYGVKQKPSDRSPWIHEILEAKNAKPGVKGHSALGLDANGVKALRLLQKTMLNATAARIRNGGCIPDQLATRISVNPYPQPFTPATNPPTPYYPAKETWPSISLKAETSGHLSPAHMMVSECMIMAGRVAAKWCIDRDVPAIYRGQPYMIDSAKSQNRNFEEAIKALDAARAAQDPETGVIPFVPFSKLLPYMPSAVVDMKPIGHFSMGIPAPSETTATPGMALSSMTGYVKVTSPLRRYKDMIVHWNMKAHMLATHNKTKVVYPFESDAVRQVATPLRSMEKSTSLLNNRTERHWATEWIRRREILARTGRLASPSDIDMPYVDFRDIVNDNIEVSNAIKGDGIIYDALVTRVSDRVTWVILTQLGGIAAKIQPAFGTLSQSVACKDLEEGSMIRVAIERVDVARGVVDVRLM</sequence>
<dbReference type="InterPro" id="IPR050180">
    <property type="entry name" value="RNR_Ribonuclease"/>
</dbReference>
<dbReference type="AlphaFoldDB" id="A0A507E1K5"/>
<evidence type="ECO:0000313" key="3">
    <source>
        <dbReference type="Proteomes" id="UP000318582"/>
    </source>
</evidence>
<dbReference type="EMBL" id="QEAQ01000044">
    <property type="protein sequence ID" value="TPX57959.1"/>
    <property type="molecule type" value="Genomic_DNA"/>
</dbReference>
<dbReference type="InterPro" id="IPR012340">
    <property type="entry name" value="NA-bd_OB-fold"/>
</dbReference>
<gene>
    <name evidence="2" type="ORF">PhCBS80983_g03453</name>
</gene>
<name>A0A507E1K5_9FUNG</name>
<evidence type="ECO:0000313" key="2">
    <source>
        <dbReference type="EMBL" id="TPX57959.1"/>
    </source>
</evidence>
<protein>
    <recommendedName>
        <fullName evidence="1">RNB domain-containing protein</fullName>
    </recommendedName>
</protein>
<accession>A0A507E1K5</accession>
<reference evidence="2 3" key="1">
    <citation type="journal article" date="2019" name="Sci. Rep.">
        <title>Comparative genomics of chytrid fungi reveal insights into the obligate biotrophic and pathogenic lifestyle of Synchytrium endobioticum.</title>
        <authorList>
            <person name="van de Vossenberg B.T.L.H."/>
            <person name="Warris S."/>
            <person name="Nguyen H.D.T."/>
            <person name="van Gent-Pelzer M.P.E."/>
            <person name="Joly D.L."/>
            <person name="van de Geest H.C."/>
            <person name="Bonants P.J.M."/>
            <person name="Smith D.S."/>
            <person name="Levesque C.A."/>
            <person name="van der Lee T.A.J."/>
        </authorList>
    </citation>
    <scope>NUCLEOTIDE SEQUENCE [LARGE SCALE GENOMIC DNA]</scope>
    <source>
        <strain evidence="2 3">CBS 809.83</strain>
    </source>
</reference>
<dbReference type="GO" id="GO:0000932">
    <property type="term" value="C:P-body"/>
    <property type="evidence" value="ECO:0007669"/>
    <property type="project" value="TreeGrafter"/>
</dbReference>
<dbReference type="Pfam" id="PF00773">
    <property type="entry name" value="RNB"/>
    <property type="match status" value="1"/>
</dbReference>
<organism evidence="2 3">
    <name type="scientific">Powellomyces hirtus</name>
    <dbReference type="NCBI Taxonomy" id="109895"/>
    <lineage>
        <taxon>Eukaryota</taxon>
        <taxon>Fungi</taxon>
        <taxon>Fungi incertae sedis</taxon>
        <taxon>Chytridiomycota</taxon>
        <taxon>Chytridiomycota incertae sedis</taxon>
        <taxon>Chytridiomycetes</taxon>
        <taxon>Spizellomycetales</taxon>
        <taxon>Powellomycetaceae</taxon>
        <taxon>Powellomyces</taxon>
    </lineage>
</organism>
<dbReference type="GO" id="GO:0003723">
    <property type="term" value="F:RNA binding"/>
    <property type="evidence" value="ECO:0007669"/>
    <property type="project" value="InterPro"/>
</dbReference>
<keyword evidence="3" id="KW-1185">Reference proteome</keyword>
<dbReference type="Proteomes" id="UP000318582">
    <property type="component" value="Unassembled WGS sequence"/>
</dbReference>
<dbReference type="GO" id="GO:0006402">
    <property type="term" value="P:mRNA catabolic process"/>
    <property type="evidence" value="ECO:0007669"/>
    <property type="project" value="TreeGrafter"/>
</dbReference>
<dbReference type="PANTHER" id="PTHR23355">
    <property type="entry name" value="RIBONUCLEASE"/>
    <property type="match status" value="1"/>
</dbReference>
<comment type="caution">
    <text evidence="2">The sequence shown here is derived from an EMBL/GenBank/DDBJ whole genome shotgun (WGS) entry which is preliminary data.</text>
</comment>
<feature type="domain" description="RNB" evidence="1">
    <location>
        <begin position="417"/>
        <end position="803"/>
    </location>
</feature>
<dbReference type="STRING" id="109895.A0A507E1K5"/>
<dbReference type="PANTHER" id="PTHR23355:SF65">
    <property type="entry name" value="EXORIBONUCLEASE CYT-4, PUTATIVE (AFU_ORTHOLOGUE AFUA_7G01550)-RELATED"/>
    <property type="match status" value="1"/>
</dbReference>
<dbReference type="SUPFAM" id="SSF50249">
    <property type="entry name" value="Nucleic acid-binding proteins"/>
    <property type="match status" value="1"/>
</dbReference>